<feature type="compositionally biased region" description="Polar residues" evidence="1">
    <location>
        <begin position="58"/>
        <end position="77"/>
    </location>
</feature>
<feature type="compositionally biased region" description="Basic and acidic residues" evidence="1">
    <location>
        <begin position="477"/>
        <end position="497"/>
    </location>
</feature>
<feature type="compositionally biased region" description="Basic and acidic residues" evidence="1">
    <location>
        <begin position="84"/>
        <end position="94"/>
    </location>
</feature>
<feature type="compositionally biased region" description="Basic and acidic residues" evidence="1">
    <location>
        <begin position="555"/>
        <end position="612"/>
    </location>
</feature>
<protein>
    <submittedName>
        <fullName evidence="2">Uncharacterized protein</fullName>
    </submittedName>
</protein>
<dbReference type="eggNOG" id="ENOG502QPMS">
    <property type="taxonomic scope" value="Eukaryota"/>
</dbReference>
<accession>W1PXM9</accession>
<evidence type="ECO:0000256" key="1">
    <source>
        <dbReference type="SAM" id="MobiDB-lite"/>
    </source>
</evidence>
<feature type="compositionally biased region" description="Basic and acidic residues" evidence="1">
    <location>
        <begin position="253"/>
        <end position="269"/>
    </location>
</feature>
<keyword evidence="3" id="KW-1185">Reference proteome</keyword>
<name>W1PXM9_AMBTC</name>
<feature type="compositionally biased region" description="Low complexity" evidence="1">
    <location>
        <begin position="405"/>
        <end position="418"/>
    </location>
</feature>
<feature type="region of interest" description="Disordered" evidence="1">
    <location>
        <begin position="548"/>
        <end position="638"/>
    </location>
</feature>
<dbReference type="Proteomes" id="UP000017836">
    <property type="component" value="Unassembled WGS sequence"/>
</dbReference>
<dbReference type="KEGG" id="atr:18440970"/>
<feature type="compositionally biased region" description="Basic and acidic residues" evidence="1">
    <location>
        <begin position="329"/>
        <end position="363"/>
    </location>
</feature>
<feature type="compositionally biased region" description="Polar residues" evidence="1">
    <location>
        <begin position="147"/>
        <end position="159"/>
    </location>
</feature>
<gene>
    <name evidence="2" type="ORF">AMTR_s00043p00153480</name>
</gene>
<feature type="region of interest" description="Disordered" evidence="1">
    <location>
        <begin position="1"/>
        <end position="192"/>
    </location>
</feature>
<dbReference type="PANTHER" id="PTHR32091:SF4">
    <property type="entry name" value="OS07G0546100 PROTEIN"/>
    <property type="match status" value="1"/>
</dbReference>
<feature type="region of interest" description="Disordered" evidence="1">
    <location>
        <begin position="242"/>
        <end position="497"/>
    </location>
</feature>
<feature type="compositionally biased region" description="Basic and acidic residues" evidence="1">
    <location>
        <begin position="281"/>
        <end position="295"/>
    </location>
</feature>
<feature type="compositionally biased region" description="Low complexity" evidence="1">
    <location>
        <begin position="123"/>
        <end position="141"/>
    </location>
</feature>
<feature type="compositionally biased region" description="Polar residues" evidence="1">
    <location>
        <begin position="690"/>
        <end position="705"/>
    </location>
</feature>
<dbReference type="PANTHER" id="PTHR32091">
    <property type="entry name" value="EUKARYOTIC TRANSLATION INITIATION FACTOR 4B"/>
    <property type="match status" value="1"/>
</dbReference>
<dbReference type="EMBL" id="KI392605">
    <property type="protein sequence ID" value="ERN12744.1"/>
    <property type="molecule type" value="Genomic_DNA"/>
</dbReference>
<feature type="compositionally biased region" description="Polar residues" evidence="1">
    <location>
        <begin position="419"/>
        <end position="435"/>
    </location>
</feature>
<dbReference type="InterPro" id="IPR010433">
    <property type="entry name" value="EIF-4B_pln"/>
</dbReference>
<evidence type="ECO:0000313" key="2">
    <source>
        <dbReference type="EMBL" id="ERN12744.1"/>
    </source>
</evidence>
<proteinExistence type="predicted"/>
<sequence>MSKKKAFSGSTMTLKDFHGGSIPSDLHLPSAPGVVVRSGDRSTMDRQIPARLDHRTRPGSSGTTPRSALNEKSNFFSNPIRIGRNFDEDERKPLDAPPCRPGSAGDLLADDRRHKLNLDLTVSTKPFTSPKSSSLSDHPSPGLGFNGKSSFLSDQSSTLGLGFTGSPKDQAKVRASGPPNAWTNRKEGAEVSQASLNMGPSRLVNASALDKVSSGRWQSRLVQSQPLGYSAGGTDVLQYSEKENESYGNHGSYSEESRYGDEFGFREKGNQSQAVHYSDCGNERDVGDLEGHRSDSSGFKWDNEGGAMGGEGRRGYSQNSDDGVWPNGKEVHEQPKSKEVHEHPRSQSYYDSKERGRGTHNFDHGFQSGSWVYSDGPAGPGLREENKSGFQSSLVSEVSERPKLKLLPRTKPLEPLETQVQDCKQGYQQSTTDYGQSEVDGEGYVNTPQKTLGSAGVEGSNTNSERPKLNLKPRSQPLEKADENVERERKSLFGGARPRELVLKERGVDDVVLHYHDSVEPSSRTTNKAAADPPLKLDIKAAAVDLPTTQAYTVRHPEQFAEKRHGNRPDFPSNRHDQEADKTDSHRSNNSHRTDNWRNERQHQQQQYERRQQQQQTETRRKPVAVEPSTVERSGRFGHGKVASALELAQAFSSSTNLSDGPTAAHQRGRSMSVGPGRGPVVPFSRLTDTHTLYSGGPQHQINGY</sequence>
<dbReference type="AlphaFoldDB" id="W1PXM9"/>
<evidence type="ECO:0000313" key="3">
    <source>
        <dbReference type="Proteomes" id="UP000017836"/>
    </source>
</evidence>
<dbReference type="GO" id="GO:0003743">
    <property type="term" value="F:translation initiation factor activity"/>
    <property type="evidence" value="ECO:0000318"/>
    <property type="project" value="GO_Central"/>
</dbReference>
<organism evidence="2 3">
    <name type="scientific">Amborella trichopoda</name>
    <dbReference type="NCBI Taxonomy" id="13333"/>
    <lineage>
        <taxon>Eukaryota</taxon>
        <taxon>Viridiplantae</taxon>
        <taxon>Streptophyta</taxon>
        <taxon>Embryophyta</taxon>
        <taxon>Tracheophyta</taxon>
        <taxon>Spermatophyta</taxon>
        <taxon>Magnoliopsida</taxon>
        <taxon>Amborellales</taxon>
        <taxon>Amborellaceae</taxon>
        <taxon>Amborella</taxon>
    </lineage>
</organism>
<dbReference type="HOGENOM" id="CLU_033027_0_0_1"/>
<reference evidence="3" key="1">
    <citation type="journal article" date="2013" name="Science">
        <title>The Amborella genome and the evolution of flowering plants.</title>
        <authorList>
            <consortium name="Amborella Genome Project"/>
        </authorList>
    </citation>
    <scope>NUCLEOTIDE SEQUENCE [LARGE SCALE GENOMIC DNA]</scope>
</reference>
<feature type="region of interest" description="Disordered" evidence="1">
    <location>
        <begin position="654"/>
        <end position="705"/>
    </location>
</feature>
<dbReference type="Gramene" id="ERN12744">
    <property type="protein sequence ID" value="ERN12744"/>
    <property type="gene ID" value="AMTR_s00043p00153480"/>
</dbReference>
<dbReference type="OMA" id="TRPQING"/>
<dbReference type="OrthoDB" id="48651at2759"/>
<dbReference type="GO" id="GO:0003729">
    <property type="term" value="F:mRNA binding"/>
    <property type="evidence" value="ECO:0000318"/>
    <property type="project" value="GO_Central"/>
</dbReference>